<dbReference type="EMBL" id="CAJVPM010010444">
    <property type="protein sequence ID" value="CAG8573081.1"/>
    <property type="molecule type" value="Genomic_DNA"/>
</dbReference>
<protein>
    <submittedName>
        <fullName evidence="1">3497_t:CDS:1</fullName>
    </submittedName>
</protein>
<evidence type="ECO:0000313" key="2">
    <source>
        <dbReference type="Proteomes" id="UP000789860"/>
    </source>
</evidence>
<feature type="non-terminal residue" evidence="1">
    <location>
        <position position="1"/>
    </location>
</feature>
<reference evidence="1" key="1">
    <citation type="submission" date="2021-06" db="EMBL/GenBank/DDBJ databases">
        <authorList>
            <person name="Kallberg Y."/>
            <person name="Tangrot J."/>
            <person name="Rosling A."/>
        </authorList>
    </citation>
    <scope>NUCLEOTIDE SEQUENCE</scope>
    <source>
        <strain evidence="1">AU212A</strain>
    </source>
</reference>
<accession>A0ACA9M6Q5</accession>
<keyword evidence="2" id="KW-1185">Reference proteome</keyword>
<evidence type="ECO:0000313" key="1">
    <source>
        <dbReference type="EMBL" id="CAG8573081.1"/>
    </source>
</evidence>
<organism evidence="1 2">
    <name type="scientific">Scutellospora calospora</name>
    <dbReference type="NCBI Taxonomy" id="85575"/>
    <lineage>
        <taxon>Eukaryota</taxon>
        <taxon>Fungi</taxon>
        <taxon>Fungi incertae sedis</taxon>
        <taxon>Mucoromycota</taxon>
        <taxon>Glomeromycotina</taxon>
        <taxon>Glomeromycetes</taxon>
        <taxon>Diversisporales</taxon>
        <taxon>Gigasporaceae</taxon>
        <taxon>Scutellospora</taxon>
    </lineage>
</organism>
<proteinExistence type="predicted"/>
<sequence>KKVNEQVEKNCSFYHLNPIATNLVRHINFGGLGCTETLQNLIREKSLRIEKERKLQDVLTNLQANLAVEREDRSTQVADLQALVIQPYKRLRGND</sequence>
<dbReference type="Proteomes" id="UP000789860">
    <property type="component" value="Unassembled WGS sequence"/>
</dbReference>
<gene>
    <name evidence="1" type="ORF">SCALOS_LOCUS5919</name>
</gene>
<comment type="caution">
    <text evidence="1">The sequence shown here is derived from an EMBL/GenBank/DDBJ whole genome shotgun (WGS) entry which is preliminary data.</text>
</comment>
<name>A0ACA9M6Q5_9GLOM</name>